<reference evidence="3" key="1">
    <citation type="submission" date="2009-08" db="EMBL/GenBank/DDBJ databases">
        <title>Annotation of Salpingoeca rosetta.</title>
        <authorList>
            <consortium name="The Broad Institute Genome Sequencing Platform"/>
            <person name="Russ C."/>
            <person name="Cuomo C."/>
            <person name="Burger G."/>
            <person name="Gray M.W."/>
            <person name="Holland P.W.H."/>
            <person name="King N."/>
            <person name="Lang F.B.F."/>
            <person name="Roger A.J."/>
            <person name="Ruiz-Trillo I."/>
            <person name="Young S.K."/>
            <person name="Zeng Q."/>
            <person name="Gargeya S."/>
            <person name="Alvarado L."/>
            <person name="Berlin A."/>
            <person name="Chapman S.B."/>
            <person name="Chen Z."/>
            <person name="Freedman E."/>
            <person name="Gellesch M."/>
            <person name="Goldberg J."/>
            <person name="Griggs A."/>
            <person name="Gujja S."/>
            <person name="Heilman E."/>
            <person name="Heiman D."/>
            <person name="Howarth C."/>
            <person name="Mehta T."/>
            <person name="Neiman D."/>
            <person name="Pearson M."/>
            <person name="Roberts A."/>
            <person name="Saif S."/>
            <person name="Shea T."/>
            <person name="Shenoy N."/>
            <person name="Sisk P."/>
            <person name="Stolte C."/>
            <person name="Sykes S."/>
            <person name="White J."/>
            <person name="Yandava C."/>
            <person name="Haas B."/>
            <person name="Nusbaum C."/>
            <person name="Birren B."/>
        </authorList>
    </citation>
    <scope>NUCLEOTIDE SEQUENCE</scope>
    <source>
        <strain evidence="3">ATCC 50818</strain>
    </source>
</reference>
<dbReference type="KEGG" id="sre:PTSG_02145"/>
<dbReference type="Pfam" id="PF02953">
    <property type="entry name" value="zf-Tim10_DDP"/>
    <property type="match status" value="1"/>
</dbReference>
<comment type="function">
    <text evidence="1">Mitochondrial intermembrane chaperone that participates in the import and insertion of some multi-pass transmembrane proteins into the mitochondrial inner membrane. Also required for the transfer of beta-barrel precursors from the TOM complex to the sorting and assembly machinery (SAM complex) of the outer membrane. Acts as a chaperone-like protein that protects the hydrophobic precursors from aggregation and guide them through the mitochondrial intermembrane space.</text>
</comment>
<evidence type="ECO:0000313" key="4">
    <source>
        <dbReference type="Proteomes" id="UP000007799"/>
    </source>
</evidence>
<dbReference type="SUPFAM" id="SSF144122">
    <property type="entry name" value="Tim10-like"/>
    <property type="match status" value="1"/>
</dbReference>
<feature type="domain" description="Tim10-like" evidence="2">
    <location>
        <begin position="12"/>
        <end position="75"/>
    </location>
</feature>
<dbReference type="EMBL" id="GL832959">
    <property type="protein sequence ID" value="EGD81424.1"/>
    <property type="molecule type" value="Genomic_DNA"/>
</dbReference>
<dbReference type="STRING" id="946362.F2U1C2"/>
<protein>
    <recommendedName>
        <fullName evidence="1">Mitochondrial import inner membrane translocase subunit</fullName>
    </recommendedName>
</protein>
<dbReference type="InParanoid" id="F2U1C2"/>
<dbReference type="OrthoDB" id="344165at2759"/>
<comment type="similarity">
    <text evidence="1">Belongs to the small Tim family.</text>
</comment>
<keyword evidence="1" id="KW-0496">Mitochondrion</keyword>
<keyword evidence="1" id="KW-0143">Chaperone</keyword>
<dbReference type="OMA" id="TRTEACF"/>
<comment type="subcellular location">
    <subcellularLocation>
        <location evidence="1">Mitochondrion inner membrane</location>
        <topology evidence="1">Peripheral membrane protein</topology>
        <orientation evidence="1">Intermembrane side</orientation>
    </subcellularLocation>
</comment>
<dbReference type="Proteomes" id="UP000007799">
    <property type="component" value="Unassembled WGS sequence"/>
</dbReference>
<evidence type="ECO:0000259" key="2">
    <source>
        <dbReference type="Pfam" id="PF02953"/>
    </source>
</evidence>
<keyword evidence="1" id="KW-1015">Disulfide bond</keyword>
<proteinExistence type="inferred from homology"/>
<dbReference type="InterPro" id="IPR035427">
    <property type="entry name" value="Tim10-like_dom_sf"/>
</dbReference>
<dbReference type="GO" id="GO:0015031">
    <property type="term" value="P:protein transport"/>
    <property type="evidence" value="ECO:0007669"/>
    <property type="project" value="UniProtKB-KW"/>
</dbReference>
<comment type="domain">
    <text evidence="1">The twin CX3C motif contains 4 conserved Cys residues that form 2 disulfide bonds in the mitochondrial intermembrane space.</text>
</comment>
<dbReference type="InterPro" id="IPR004217">
    <property type="entry name" value="Tim10-like"/>
</dbReference>
<name>F2U1C2_SALR5</name>
<keyword evidence="1" id="KW-0653">Protein transport</keyword>
<dbReference type="Gene3D" id="1.10.287.810">
    <property type="entry name" value="Mitochondrial import inner membrane translocase subunit tim13 like domains"/>
    <property type="match status" value="1"/>
</dbReference>
<comment type="subunit">
    <text evidence="1">Heterohexamer.</text>
</comment>
<keyword evidence="1" id="KW-0999">Mitochondrion inner membrane</keyword>
<keyword evidence="1" id="KW-0813">Transport</keyword>
<keyword evidence="1" id="KW-0811">Translocation</keyword>
<organism evidence="3 4">
    <name type="scientific">Salpingoeca rosetta (strain ATCC 50818 / BSB-021)</name>
    <dbReference type="NCBI Taxonomy" id="946362"/>
    <lineage>
        <taxon>Eukaryota</taxon>
        <taxon>Choanoflagellata</taxon>
        <taxon>Craspedida</taxon>
        <taxon>Salpingoecidae</taxon>
        <taxon>Salpingoeca</taxon>
    </lineage>
</organism>
<accession>F2U1C2</accession>
<keyword evidence="1" id="KW-0472">Membrane</keyword>
<evidence type="ECO:0000313" key="3">
    <source>
        <dbReference type="EMBL" id="EGD81424.1"/>
    </source>
</evidence>
<dbReference type="GeneID" id="16077220"/>
<dbReference type="FunCoup" id="F2U1C2">
    <property type="interactions" value="1122"/>
</dbReference>
<dbReference type="GO" id="GO:0005743">
    <property type="term" value="C:mitochondrial inner membrane"/>
    <property type="evidence" value="ECO:0007669"/>
    <property type="project" value="UniProtKB-SubCell"/>
</dbReference>
<dbReference type="RefSeq" id="XP_004996628.1">
    <property type="nucleotide sequence ID" value="XM_004996571.1"/>
</dbReference>
<sequence length="101" mass="11204">MDKVDPELQAVVRQKASQAQFAEVSLDLTDKCWNKCVDKIGSKPISEGGDSRTAACISNCVKNFIEMQQVLVAKFRGATPLFPLSFNLLHTVDTVRMRVSM</sequence>
<evidence type="ECO:0000256" key="1">
    <source>
        <dbReference type="RuleBase" id="RU367043"/>
    </source>
</evidence>
<keyword evidence="4" id="KW-1185">Reference proteome</keyword>
<dbReference type="AlphaFoldDB" id="F2U1C2"/>
<gene>
    <name evidence="3" type="ORF">PTSG_02145</name>
</gene>